<gene>
    <name evidence="1" type="ORF">NV381_27325</name>
</gene>
<evidence type="ECO:0000313" key="2">
    <source>
        <dbReference type="Proteomes" id="UP001300012"/>
    </source>
</evidence>
<dbReference type="EMBL" id="JANQBD010000023">
    <property type="protein sequence ID" value="MCR8634915.1"/>
    <property type="molecule type" value="Genomic_DNA"/>
</dbReference>
<keyword evidence="2" id="KW-1185">Reference proteome</keyword>
<accession>A0ABT1YP03</accession>
<name>A0ABT1YP03_9BACL</name>
<evidence type="ECO:0000313" key="1">
    <source>
        <dbReference type="EMBL" id="MCR8634915.1"/>
    </source>
</evidence>
<protein>
    <submittedName>
        <fullName evidence="1">YjdF family protein</fullName>
    </submittedName>
</protein>
<dbReference type="PIRSF" id="PIRSF021328">
    <property type="entry name" value="UCP021328"/>
    <property type="match status" value="1"/>
</dbReference>
<dbReference type="Pfam" id="PF11208">
    <property type="entry name" value="DUF2992"/>
    <property type="match status" value="1"/>
</dbReference>
<dbReference type="InterPro" id="IPR016787">
    <property type="entry name" value="UCP021328"/>
</dbReference>
<dbReference type="Proteomes" id="UP001300012">
    <property type="component" value="Unassembled WGS sequence"/>
</dbReference>
<organism evidence="1 2">
    <name type="scientific">Paenibacillus radicis</name>
    <name type="common">ex Xue et al. 2023</name>
    <dbReference type="NCBI Taxonomy" id="2972489"/>
    <lineage>
        <taxon>Bacteria</taxon>
        <taxon>Bacillati</taxon>
        <taxon>Bacillota</taxon>
        <taxon>Bacilli</taxon>
        <taxon>Bacillales</taxon>
        <taxon>Paenibacillaceae</taxon>
        <taxon>Paenibacillus</taxon>
    </lineage>
</organism>
<dbReference type="RefSeq" id="WP_258216469.1">
    <property type="nucleotide sequence ID" value="NZ_JANQBD010000023.1"/>
</dbReference>
<comment type="caution">
    <text evidence="1">The sequence shown here is derived from an EMBL/GenBank/DDBJ whole genome shotgun (WGS) entry which is preliminary data.</text>
</comment>
<sequence>MKLTVYFDDRLQLWVGVVEAEENNHLKACRHLFGQEPKAEEIIAFINFQMLPLLHKTTQAIEVSKTKKKSNTNPKRLLKQAALELKQRGGSTYAQLVIKQELEHRKVERKKRSKHLIEQQKELKYALKIQKAKQKHRGK</sequence>
<reference evidence="1 2" key="1">
    <citation type="submission" date="2022-08" db="EMBL/GenBank/DDBJ databases">
        <title>Paenibacillus endoradicis sp. nov., Paenibacillus radicibacter sp. nov and Paenibacillus pararadicis sp. nov., three cold-adapted plant growth-promoting bacteria isolated from root of Larix gmelinii in Great Khingan.</title>
        <authorList>
            <person name="Xue H."/>
        </authorList>
    </citation>
    <scope>NUCLEOTIDE SEQUENCE [LARGE SCALE GENOMIC DNA]</scope>
    <source>
        <strain evidence="1 2">N5-1-1-5</strain>
    </source>
</reference>
<proteinExistence type="predicted"/>